<gene>
    <name evidence="12" type="ORF">D5H78_17230</name>
</gene>
<dbReference type="InterPro" id="IPR036259">
    <property type="entry name" value="MFS_trans_sf"/>
</dbReference>
<reference evidence="12 13" key="1">
    <citation type="submission" date="2018-09" db="EMBL/GenBank/DDBJ databases">
        <title>YIM 75000 draft genome.</title>
        <authorList>
            <person name="Tang S."/>
            <person name="Feng Y."/>
        </authorList>
    </citation>
    <scope>NUCLEOTIDE SEQUENCE [LARGE SCALE GENOMIC DNA]</scope>
    <source>
        <strain evidence="12 13">YIM 75000</strain>
    </source>
</reference>
<feature type="transmembrane region" description="Helical" evidence="10">
    <location>
        <begin position="62"/>
        <end position="84"/>
    </location>
</feature>
<sequence length="452" mass="45048">MSARGASPPVASVVGVARRRQLLPLLLLEAATLLSGTGNGVALVALPWIALERTGSPTAAGVLAAATALPLLLSSLFSGTVVDLVGRRRTSVGSDLLSAVSVAAIPLAAAADVLSVPVLVALAMLGAVFDPAGATAREVLLPAAAERAGWRLERVNGTHEAVYGVAFLVGPGVGGLLIGLVGATTTLWVTAAGFLLSAAAVTALRLPGAGPPVEAERPAGVWRGTVEGLRFVARDPLLRAIAVVGAALVALYLPMEGVLLPTHFSALGAPERLGAVVMALSGGGVVGSLAHAQWGHRLPRRGTFVTALVLTGVSILGMAALPPFPWLLAASFATGVAYGPIQPLTNLALQRRTPERLRGRVVGILVASQYAAGPVGYLLAGPLVEAVGLRPAFLGLAVALLAVACAALLARGLHGFDDPPAGPPAPGGAAGPGQPHPVAAAPPRAHGAAPPG</sequence>
<evidence type="ECO:0000256" key="1">
    <source>
        <dbReference type="ARBA" id="ARBA00004429"/>
    </source>
</evidence>
<feature type="transmembrane region" description="Helical" evidence="10">
    <location>
        <begin position="361"/>
        <end position="380"/>
    </location>
</feature>
<dbReference type="OrthoDB" id="3177993at2"/>
<dbReference type="Proteomes" id="UP000265614">
    <property type="component" value="Unassembled WGS sequence"/>
</dbReference>
<dbReference type="GO" id="GO:0022857">
    <property type="term" value="F:transmembrane transporter activity"/>
    <property type="evidence" value="ECO:0007669"/>
    <property type="project" value="InterPro"/>
</dbReference>
<evidence type="ECO:0000313" key="13">
    <source>
        <dbReference type="Proteomes" id="UP000265614"/>
    </source>
</evidence>
<dbReference type="InterPro" id="IPR011701">
    <property type="entry name" value="MFS"/>
</dbReference>
<evidence type="ECO:0000256" key="7">
    <source>
        <dbReference type="ARBA" id="ARBA00038075"/>
    </source>
</evidence>
<comment type="subcellular location">
    <subcellularLocation>
        <location evidence="1">Cell inner membrane</location>
        <topology evidence="1">Multi-pass membrane protein</topology>
    </subcellularLocation>
</comment>
<name>A0A3A3YS65_9ACTN</name>
<dbReference type="Gene3D" id="1.20.1250.20">
    <property type="entry name" value="MFS general substrate transporter like domains"/>
    <property type="match status" value="1"/>
</dbReference>
<dbReference type="GO" id="GO:0005886">
    <property type="term" value="C:plasma membrane"/>
    <property type="evidence" value="ECO:0007669"/>
    <property type="project" value="UniProtKB-SubCell"/>
</dbReference>
<dbReference type="InterPro" id="IPR020846">
    <property type="entry name" value="MFS_dom"/>
</dbReference>
<evidence type="ECO:0000256" key="5">
    <source>
        <dbReference type="ARBA" id="ARBA00022989"/>
    </source>
</evidence>
<feature type="region of interest" description="Disordered" evidence="9">
    <location>
        <begin position="418"/>
        <end position="452"/>
    </location>
</feature>
<comment type="similarity">
    <text evidence="7">Belongs to the major facilitator superfamily. Drug:H(+) antiporter-3 (DHA3) (TC 2.A.1.21) family.</text>
</comment>
<feature type="compositionally biased region" description="Low complexity" evidence="9">
    <location>
        <begin position="432"/>
        <end position="452"/>
    </location>
</feature>
<proteinExistence type="inferred from homology"/>
<dbReference type="PANTHER" id="PTHR23513:SF9">
    <property type="entry name" value="ENTEROBACTIN EXPORTER ENTS"/>
    <property type="match status" value="1"/>
</dbReference>
<dbReference type="EMBL" id="QZEZ01000010">
    <property type="protein sequence ID" value="RJK93154.1"/>
    <property type="molecule type" value="Genomic_DNA"/>
</dbReference>
<feature type="transmembrane region" description="Helical" evidence="10">
    <location>
        <begin position="327"/>
        <end position="349"/>
    </location>
</feature>
<evidence type="ECO:0000256" key="6">
    <source>
        <dbReference type="ARBA" id="ARBA00023136"/>
    </source>
</evidence>
<evidence type="ECO:0000256" key="4">
    <source>
        <dbReference type="ARBA" id="ARBA00022692"/>
    </source>
</evidence>
<keyword evidence="2" id="KW-0813">Transport</keyword>
<evidence type="ECO:0000313" key="12">
    <source>
        <dbReference type="EMBL" id="RJK93154.1"/>
    </source>
</evidence>
<keyword evidence="4 10" id="KW-0812">Transmembrane</keyword>
<feature type="transmembrane region" description="Helical" evidence="10">
    <location>
        <begin position="187"/>
        <end position="207"/>
    </location>
</feature>
<feature type="transmembrane region" description="Helical" evidence="10">
    <location>
        <begin position="161"/>
        <end position="181"/>
    </location>
</feature>
<comment type="caution">
    <text evidence="12">The sequence shown here is derived from an EMBL/GenBank/DDBJ whole genome shotgun (WGS) entry which is preliminary data.</text>
</comment>
<evidence type="ECO:0000256" key="8">
    <source>
        <dbReference type="ARBA" id="ARBA00040914"/>
    </source>
</evidence>
<keyword evidence="3" id="KW-1003">Cell membrane</keyword>
<feature type="transmembrane region" description="Helical" evidence="10">
    <location>
        <begin position="392"/>
        <end position="410"/>
    </location>
</feature>
<feature type="transmembrane region" description="Helical" evidence="10">
    <location>
        <begin position="26"/>
        <end position="50"/>
    </location>
</feature>
<evidence type="ECO:0000256" key="2">
    <source>
        <dbReference type="ARBA" id="ARBA00022448"/>
    </source>
</evidence>
<evidence type="ECO:0000256" key="10">
    <source>
        <dbReference type="SAM" id="Phobius"/>
    </source>
</evidence>
<evidence type="ECO:0000256" key="3">
    <source>
        <dbReference type="ARBA" id="ARBA00022475"/>
    </source>
</evidence>
<dbReference type="CDD" id="cd06173">
    <property type="entry name" value="MFS_MefA_like"/>
    <property type="match status" value="1"/>
</dbReference>
<keyword evidence="13" id="KW-1185">Reference proteome</keyword>
<feature type="domain" description="Major facilitator superfamily (MFS) profile" evidence="11">
    <location>
        <begin position="24"/>
        <end position="414"/>
    </location>
</feature>
<feature type="transmembrane region" description="Helical" evidence="10">
    <location>
        <begin position="237"/>
        <end position="253"/>
    </location>
</feature>
<evidence type="ECO:0000256" key="9">
    <source>
        <dbReference type="SAM" id="MobiDB-lite"/>
    </source>
</evidence>
<dbReference type="PANTHER" id="PTHR23513">
    <property type="entry name" value="INTEGRAL MEMBRANE EFFLUX PROTEIN-RELATED"/>
    <property type="match status" value="1"/>
</dbReference>
<feature type="transmembrane region" description="Helical" evidence="10">
    <location>
        <begin position="273"/>
        <end position="292"/>
    </location>
</feature>
<accession>A0A3A3YS65</accession>
<keyword evidence="6 10" id="KW-0472">Membrane</keyword>
<organism evidence="12 13">
    <name type="scientific">Vallicoccus soli</name>
    <dbReference type="NCBI Taxonomy" id="2339232"/>
    <lineage>
        <taxon>Bacteria</taxon>
        <taxon>Bacillati</taxon>
        <taxon>Actinomycetota</taxon>
        <taxon>Actinomycetes</taxon>
        <taxon>Motilibacterales</taxon>
        <taxon>Vallicoccaceae</taxon>
        <taxon>Vallicoccus</taxon>
    </lineage>
</organism>
<dbReference type="PROSITE" id="PS50850">
    <property type="entry name" value="MFS"/>
    <property type="match status" value="1"/>
</dbReference>
<dbReference type="SUPFAM" id="SSF103473">
    <property type="entry name" value="MFS general substrate transporter"/>
    <property type="match status" value="1"/>
</dbReference>
<protein>
    <recommendedName>
        <fullName evidence="8">Multidrug efflux pump Tap</fullName>
    </recommendedName>
</protein>
<dbReference type="AlphaFoldDB" id="A0A3A3YS65"/>
<dbReference type="PROSITE" id="PS00216">
    <property type="entry name" value="SUGAR_TRANSPORT_1"/>
    <property type="match status" value="1"/>
</dbReference>
<dbReference type="InterPro" id="IPR005829">
    <property type="entry name" value="Sugar_transporter_CS"/>
</dbReference>
<feature type="transmembrane region" description="Helical" evidence="10">
    <location>
        <begin position="304"/>
        <end position="321"/>
    </location>
</feature>
<keyword evidence="5 10" id="KW-1133">Transmembrane helix</keyword>
<evidence type="ECO:0000259" key="11">
    <source>
        <dbReference type="PROSITE" id="PS50850"/>
    </source>
</evidence>
<dbReference type="Pfam" id="PF07690">
    <property type="entry name" value="MFS_1"/>
    <property type="match status" value="1"/>
</dbReference>